<dbReference type="GO" id="GO:0020037">
    <property type="term" value="F:heme binding"/>
    <property type="evidence" value="ECO:0007669"/>
    <property type="project" value="InterPro"/>
</dbReference>
<sequence>MFTFQITWSPWTILLSLLFLLFVQVVRRTLLTPLRSIPGPFLAKISSLWLVSQCRRVRRSEAVIQQHRKYGDFVRIAPNHISIASPQALKEIYGHKTGFIKGPFYDAFLQGEPVLFNMRNQPAHQRRRKHFNPAFSPSNLKAFEPEVTKSVMKLKECLFRVADCVDSSLDFSRHGKFPAGSNFLAFDVIADYAFGQTFGFLEKEKDYLNLISTVDSRGEVLNALGHVSPWLRPAMKYNVFDQFWHNGLRATGNLEAIGRQAYFRRKSQQNPRKDLLSFLFNSKDPDTNQKLPEELIIAESISFIVGGSDTTSTSMTHFIDFVSRDPGLQKRLQEEMDAAFPEVSDEWVADFAVAEKLPILLATFRETMRIRPTSATGLERITPPEGKVVAGRLIPGGTMVSVTTRSIFSDPRIFKNPEAFDVDRWLQPDSGAMLEYFNPFSLGPRSCIGRNFAWTEVIKTLATLLRTFEFKRLSDKPTELREGFFVKVTECMVKVSRRQDKI</sequence>
<dbReference type="Pfam" id="PF00067">
    <property type="entry name" value="p450"/>
    <property type="match status" value="1"/>
</dbReference>
<dbReference type="PANTHER" id="PTHR24305">
    <property type="entry name" value="CYTOCHROME P450"/>
    <property type="match status" value="1"/>
</dbReference>
<evidence type="ECO:0000256" key="4">
    <source>
        <dbReference type="ARBA" id="ARBA00022723"/>
    </source>
</evidence>
<evidence type="ECO:0000256" key="8">
    <source>
        <dbReference type="PIRSR" id="PIRSR602401-1"/>
    </source>
</evidence>
<dbReference type="AlphaFoldDB" id="A0AAD5WRC6"/>
<evidence type="ECO:0000313" key="10">
    <source>
        <dbReference type="EMBL" id="KAJ2897239.1"/>
    </source>
</evidence>
<keyword evidence="4 8" id="KW-0479">Metal-binding</keyword>
<dbReference type="InterPro" id="IPR001128">
    <property type="entry name" value="Cyt_P450"/>
</dbReference>
<evidence type="ECO:0000256" key="7">
    <source>
        <dbReference type="ARBA" id="ARBA00023033"/>
    </source>
</evidence>
<evidence type="ECO:0000256" key="2">
    <source>
        <dbReference type="ARBA" id="ARBA00010617"/>
    </source>
</evidence>
<evidence type="ECO:0000256" key="3">
    <source>
        <dbReference type="ARBA" id="ARBA00022617"/>
    </source>
</evidence>
<accession>A0AAD5WRC6</accession>
<dbReference type="SUPFAM" id="SSF48264">
    <property type="entry name" value="Cytochrome P450"/>
    <property type="match status" value="1"/>
</dbReference>
<organism evidence="10 11">
    <name type="scientific">Zalerion maritima</name>
    <dbReference type="NCBI Taxonomy" id="339359"/>
    <lineage>
        <taxon>Eukaryota</taxon>
        <taxon>Fungi</taxon>
        <taxon>Dikarya</taxon>
        <taxon>Ascomycota</taxon>
        <taxon>Pezizomycotina</taxon>
        <taxon>Sordariomycetes</taxon>
        <taxon>Lulworthiomycetidae</taxon>
        <taxon>Lulworthiales</taxon>
        <taxon>Lulworthiaceae</taxon>
        <taxon>Zalerion</taxon>
    </lineage>
</organism>
<evidence type="ECO:0000256" key="6">
    <source>
        <dbReference type="ARBA" id="ARBA00023004"/>
    </source>
</evidence>
<comment type="similarity">
    <text evidence="2 9">Belongs to the cytochrome P450 family.</text>
</comment>
<comment type="caution">
    <text evidence="10">The sequence shown here is derived from an EMBL/GenBank/DDBJ whole genome shotgun (WGS) entry which is preliminary data.</text>
</comment>
<protein>
    <submittedName>
        <fullName evidence="10">FAD linked oxidase domain containing protein</fullName>
    </submittedName>
</protein>
<dbReference type="InterPro" id="IPR036396">
    <property type="entry name" value="Cyt_P450_sf"/>
</dbReference>
<evidence type="ECO:0000256" key="5">
    <source>
        <dbReference type="ARBA" id="ARBA00023002"/>
    </source>
</evidence>
<dbReference type="EMBL" id="JAKWBI020000286">
    <property type="protein sequence ID" value="KAJ2897239.1"/>
    <property type="molecule type" value="Genomic_DNA"/>
</dbReference>
<dbReference type="PRINTS" id="PR00385">
    <property type="entry name" value="P450"/>
</dbReference>
<reference evidence="10" key="1">
    <citation type="submission" date="2022-07" db="EMBL/GenBank/DDBJ databases">
        <title>Draft genome sequence of Zalerion maritima ATCC 34329, a (micro)plastics degrading marine fungus.</title>
        <authorList>
            <person name="Paco A."/>
            <person name="Goncalves M.F.M."/>
            <person name="Rocha-Santos T.A.P."/>
            <person name="Alves A."/>
        </authorList>
    </citation>
    <scope>NUCLEOTIDE SEQUENCE</scope>
    <source>
        <strain evidence="10">ATCC 34329</strain>
    </source>
</reference>
<dbReference type="CDD" id="cd11061">
    <property type="entry name" value="CYP67-like"/>
    <property type="match status" value="1"/>
</dbReference>
<dbReference type="InterPro" id="IPR017972">
    <property type="entry name" value="Cyt_P450_CS"/>
</dbReference>
<keyword evidence="6 8" id="KW-0408">Iron</keyword>
<proteinExistence type="inferred from homology"/>
<evidence type="ECO:0000256" key="9">
    <source>
        <dbReference type="RuleBase" id="RU000461"/>
    </source>
</evidence>
<evidence type="ECO:0000313" key="11">
    <source>
        <dbReference type="Proteomes" id="UP001201980"/>
    </source>
</evidence>
<dbReference type="GO" id="GO:0016705">
    <property type="term" value="F:oxidoreductase activity, acting on paired donors, with incorporation or reduction of molecular oxygen"/>
    <property type="evidence" value="ECO:0007669"/>
    <property type="project" value="InterPro"/>
</dbReference>
<comment type="cofactor">
    <cofactor evidence="1 8">
        <name>heme</name>
        <dbReference type="ChEBI" id="CHEBI:30413"/>
    </cofactor>
</comment>
<feature type="binding site" description="axial binding residue" evidence="8">
    <location>
        <position position="447"/>
    </location>
    <ligand>
        <name>heme</name>
        <dbReference type="ChEBI" id="CHEBI:30413"/>
    </ligand>
    <ligandPart>
        <name>Fe</name>
        <dbReference type="ChEBI" id="CHEBI:18248"/>
    </ligandPart>
</feature>
<dbReference type="PRINTS" id="PR00463">
    <property type="entry name" value="EP450I"/>
</dbReference>
<dbReference type="Proteomes" id="UP001201980">
    <property type="component" value="Unassembled WGS sequence"/>
</dbReference>
<dbReference type="PROSITE" id="PS00086">
    <property type="entry name" value="CYTOCHROME_P450"/>
    <property type="match status" value="1"/>
</dbReference>
<keyword evidence="3 8" id="KW-0349">Heme</keyword>
<keyword evidence="7 9" id="KW-0503">Monooxygenase</keyword>
<dbReference type="Gene3D" id="1.10.630.10">
    <property type="entry name" value="Cytochrome P450"/>
    <property type="match status" value="1"/>
</dbReference>
<name>A0AAD5WRC6_9PEZI</name>
<dbReference type="GO" id="GO:0005506">
    <property type="term" value="F:iron ion binding"/>
    <property type="evidence" value="ECO:0007669"/>
    <property type="project" value="InterPro"/>
</dbReference>
<dbReference type="PANTHER" id="PTHR24305:SF29">
    <property type="entry name" value="BENZOATE-PARA-HYDROXYLASE"/>
    <property type="match status" value="1"/>
</dbReference>
<dbReference type="InterPro" id="IPR002401">
    <property type="entry name" value="Cyt_P450_E_grp-I"/>
</dbReference>
<keyword evidence="5 9" id="KW-0560">Oxidoreductase</keyword>
<dbReference type="InterPro" id="IPR050121">
    <property type="entry name" value="Cytochrome_P450_monoxygenase"/>
</dbReference>
<dbReference type="GO" id="GO:0004497">
    <property type="term" value="F:monooxygenase activity"/>
    <property type="evidence" value="ECO:0007669"/>
    <property type="project" value="UniProtKB-KW"/>
</dbReference>
<keyword evidence="11" id="KW-1185">Reference proteome</keyword>
<gene>
    <name evidence="10" type="ORF">MKZ38_004841</name>
</gene>
<evidence type="ECO:0000256" key="1">
    <source>
        <dbReference type="ARBA" id="ARBA00001971"/>
    </source>
</evidence>